<dbReference type="InterPro" id="IPR041065">
    <property type="entry name" value="GNAT-like"/>
</dbReference>
<dbReference type="Pfam" id="PF18407">
    <property type="entry name" value="GNAT_like"/>
    <property type="match status" value="1"/>
</dbReference>
<dbReference type="PROSITE" id="PS01228">
    <property type="entry name" value="COF_1"/>
    <property type="match status" value="1"/>
</dbReference>
<dbReference type="Proteomes" id="UP001595947">
    <property type="component" value="Unassembled WGS sequence"/>
</dbReference>
<evidence type="ECO:0000259" key="1">
    <source>
        <dbReference type="Pfam" id="PF18407"/>
    </source>
</evidence>
<gene>
    <name evidence="2" type="ORF">ACFPBZ_26285</name>
</gene>
<keyword evidence="3" id="KW-1185">Reference proteome</keyword>
<dbReference type="EMBL" id="JBHSIV010000045">
    <property type="protein sequence ID" value="MFC5065752.1"/>
    <property type="molecule type" value="Genomic_DNA"/>
</dbReference>
<reference evidence="3" key="1">
    <citation type="journal article" date="2019" name="Int. J. Syst. Evol. Microbiol.">
        <title>The Global Catalogue of Microorganisms (GCM) 10K type strain sequencing project: providing services to taxonomists for standard genome sequencing and annotation.</title>
        <authorList>
            <consortium name="The Broad Institute Genomics Platform"/>
            <consortium name="The Broad Institute Genome Sequencing Center for Infectious Disease"/>
            <person name="Wu L."/>
            <person name="Ma J."/>
        </authorList>
    </citation>
    <scope>NUCLEOTIDE SEQUENCE [LARGE SCALE GENOMIC DNA]</scope>
    <source>
        <strain evidence="3">CGMCC 4.7093</strain>
    </source>
</reference>
<evidence type="ECO:0000313" key="2">
    <source>
        <dbReference type="EMBL" id="MFC5065752.1"/>
    </source>
</evidence>
<sequence length="337" mass="34413">MTDGPTHDALLVDLDGTVYAGPRAIPGAVEALEVARERGRTVSYVTNNASRAPGAVSDHLAELGLTVTEDDVVTSAQAGAAVLAGQLDPGAKVLVLGTDALADEITGVGLTPVRAEDDEPVAVVQGHSPDTGWRQLAEAGLALNRGVVWVACNVDPTLPSERGFLPGNGSMVAALRHASGREPQVAGKPAAPLLRQAMERVGASHPLVIGDRLDTDIAGGHAVQAETLLVLTGVSTAADVLAAVPDQRPTYLADDLASLDDLESARVGRDDPWTAEVDGEALVLTGDGDDVAALRVLCAAWWATGRDGGPTVRADGDAAARALESLGLVADRGPTPS</sequence>
<dbReference type="PANTHER" id="PTHR19288">
    <property type="entry name" value="4-NITROPHENYLPHOSPHATASE-RELATED"/>
    <property type="match status" value="1"/>
</dbReference>
<name>A0ABV9YUS0_9PSEU</name>
<dbReference type="NCBIfam" id="TIGR01460">
    <property type="entry name" value="HAD-SF-IIA"/>
    <property type="match status" value="1"/>
</dbReference>
<organism evidence="2 3">
    <name type="scientific">Actinomycetospora atypica</name>
    <dbReference type="NCBI Taxonomy" id="1290095"/>
    <lineage>
        <taxon>Bacteria</taxon>
        <taxon>Bacillati</taxon>
        <taxon>Actinomycetota</taxon>
        <taxon>Actinomycetes</taxon>
        <taxon>Pseudonocardiales</taxon>
        <taxon>Pseudonocardiaceae</taxon>
        <taxon>Actinomycetospora</taxon>
    </lineage>
</organism>
<dbReference type="Pfam" id="PF13242">
    <property type="entry name" value="Hydrolase_like"/>
    <property type="match status" value="1"/>
</dbReference>
<dbReference type="SUPFAM" id="SSF56784">
    <property type="entry name" value="HAD-like"/>
    <property type="match status" value="1"/>
</dbReference>
<proteinExistence type="predicted"/>
<dbReference type="RefSeq" id="WP_378039072.1">
    <property type="nucleotide sequence ID" value="NZ_JBHSIV010000045.1"/>
</dbReference>
<comment type="caution">
    <text evidence="2">The sequence shown here is derived from an EMBL/GenBank/DDBJ whole genome shotgun (WGS) entry which is preliminary data.</text>
</comment>
<dbReference type="Pfam" id="PF13344">
    <property type="entry name" value="Hydrolase_6"/>
    <property type="match status" value="1"/>
</dbReference>
<dbReference type="InterPro" id="IPR023214">
    <property type="entry name" value="HAD_sf"/>
</dbReference>
<dbReference type="InterPro" id="IPR006357">
    <property type="entry name" value="HAD-SF_hydro_IIA"/>
</dbReference>
<dbReference type="GO" id="GO:0016787">
    <property type="term" value="F:hydrolase activity"/>
    <property type="evidence" value="ECO:0007669"/>
    <property type="project" value="UniProtKB-KW"/>
</dbReference>
<evidence type="ECO:0000313" key="3">
    <source>
        <dbReference type="Proteomes" id="UP001595947"/>
    </source>
</evidence>
<dbReference type="PANTHER" id="PTHR19288:SF95">
    <property type="entry name" value="D-GLYCEROL 3-PHOSPHATE PHOSPHATASE"/>
    <property type="match status" value="1"/>
</dbReference>
<accession>A0ABV9YUS0</accession>
<dbReference type="InterPro" id="IPR036412">
    <property type="entry name" value="HAD-like_sf"/>
</dbReference>
<dbReference type="Gene3D" id="3.30.300.290">
    <property type="match status" value="1"/>
</dbReference>
<feature type="domain" description="GCN5-related N-acetyltransferase-like" evidence="1">
    <location>
        <begin position="273"/>
        <end position="328"/>
    </location>
</feature>
<dbReference type="Gene3D" id="3.40.50.1000">
    <property type="entry name" value="HAD superfamily/HAD-like"/>
    <property type="match status" value="2"/>
</dbReference>
<keyword evidence="2" id="KW-0378">Hydrolase</keyword>
<protein>
    <submittedName>
        <fullName evidence="2">HAD-IIA family hydrolase</fullName>
    </submittedName>
</protein>